<proteinExistence type="predicted"/>
<dbReference type="AlphaFoldDB" id="A0A6C0CY79"/>
<sequence length="687" mass="79864">MVHTKDKSTKSPKNIMETRSKKDNKRLKKSDSSDSSDNDDDMSTHSDSESEEEMDMNEYRKFVQKIFPSKYLKNKIKEGDKEKNNKMKSKSKVSSKEKEEVTKKSKSKKNKKSKVEVIEDSEEEEEEEDEDNDEYETVDEDEDDEIVSGKKGINIIFTIGDPLRDEDDSEYDEEDDSDYLDEDEEEDEDESEDEEDEDDEDEEYPKKKKNKEEDLEKQQETINEVRKTLQGILEKDEKNKIAIDGLKELDVKEKALKKSQERRLKGTKLKNVKKFKNLINKKSLMNDYKYFKDKLSVDEQEKIINEVEELNKHSIVQKPYRLTLLESNIPTNLKSIALNKIASLRYMDPGNGEYYKIKTWVDTFMQIPFNSYKSLPITIDNGVNECQLYMEKSKDMLDEAVYGLNDAKMQIMQLIGQWIANPKAVGTAVAIKGPMGTGKTTLVKEGISKILNREFAFIALGGATDSSFLEGHGYTYEGSTWGKIVDILVKTKSMNPVIYFDELDKISETPKGEEIAGILTHLTDTSQNSEFHDKYFSEIDFDLSKCLFIFSYNDESRVNPILLDRMYKIQTQGYEKKDKRVISNQYLIPKIREQVNFKEDEIIIPDETIDYIVETYTEKEKGVRNLKRCLEIIYTKLNLYRLMKPDSKLFENETTLNVEFPFTVTSETVKKLIKKDEPNMSLMGLYI</sequence>
<accession>A0A6C0CY79</accession>
<dbReference type="Gene3D" id="3.40.50.300">
    <property type="entry name" value="P-loop containing nucleotide triphosphate hydrolases"/>
    <property type="match status" value="1"/>
</dbReference>
<dbReference type="InterPro" id="IPR027065">
    <property type="entry name" value="Lon_Prtase"/>
</dbReference>
<feature type="compositionally biased region" description="Basic and acidic residues" evidence="1">
    <location>
        <begin position="75"/>
        <end position="85"/>
    </location>
</feature>
<feature type="domain" description="ATPase AAA-type core" evidence="2">
    <location>
        <begin position="431"/>
        <end position="570"/>
    </location>
</feature>
<evidence type="ECO:0000259" key="2">
    <source>
        <dbReference type="Pfam" id="PF00004"/>
    </source>
</evidence>
<feature type="region of interest" description="Disordered" evidence="1">
    <location>
        <begin position="1"/>
        <end position="222"/>
    </location>
</feature>
<name>A0A6C0CY79_9ZZZZ</name>
<protein>
    <submittedName>
        <fullName evidence="4">Uncharacterized protein</fullName>
    </submittedName>
</protein>
<dbReference type="InterPro" id="IPR054594">
    <property type="entry name" value="Lon_lid"/>
</dbReference>
<dbReference type="PANTHER" id="PTHR43718:SF2">
    <property type="entry name" value="LON PROTEASE HOMOLOG, MITOCHONDRIAL"/>
    <property type="match status" value="1"/>
</dbReference>
<dbReference type="Pfam" id="PF22667">
    <property type="entry name" value="Lon_lid"/>
    <property type="match status" value="1"/>
</dbReference>
<reference evidence="4" key="1">
    <citation type="journal article" date="2020" name="Nature">
        <title>Giant virus diversity and host interactions through global metagenomics.</title>
        <authorList>
            <person name="Schulz F."/>
            <person name="Roux S."/>
            <person name="Paez-Espino D."/>
            <person name="Jungbluth S."/>
            <person name="Walsh D.A."/>
            <person name="Denef V.J."/>
            <person name="McMahon K.D."/>
            <person name="Konstantinidis K.T."/>
            <person name="Eloe-Fadrosh E.A."/>
            <person name="Kyrpides N.C."/>
            <person name="Woyke T."/>
        </authorList>
    </citation>
    <scope>NUCLEOTIDE SEQUENCE</scope>
    <source>
        <strain evidence="4">GVMAG-M-3300023109-53</strain>
    </source>
</reference>
<feature type="domain" description="Lon protease AAA+ ATPase lid" evidence="3">
    <location>
        <begin position="596"/>
        <end position="638"/>
    </location>
</feature>
<evidence type="ECO:0000313" key="4">
    <source>
        <dbReference type="EMBL" id="QHT08920.1"/>
    </source>
</evidence>
<dbReference type="GO" id="GO:0006515">
    <property type="term" value="P:protein quality control for misfolded or incompletely synthesized proteins"/>
    <property type="evidence" value="ECO:0007669"/>
    <property type="project" value="TreeGrafter"/>
</dbReference>
<dbReference type="GO" id="GO:0004176">
    <property type="term" value="F:ATP-dependent peptidase activity"/>
    <property type="evidence" value="ECO:0007669"/>
    <property type="project" value="InterPro"/>
</dbReference>
<feature type="compositionally biased region" description="Basic and acidic residues" evidence="1">
    <location>
        <begin position="94"/>
        <end position="103"/>
    </location>
</feature>
<dbReference type="InterPro" id="IPR003959">
    <property type="entry name" value="ATPase_AAA_core"/>
</dbReference>
<dbReference type="Pfam" id="PF00004">
    <property type="entry name" value="AAA"/>
    <property type="match status" value="1"/>
</dbReference>
<feature type="compositionally biased region" description="Acidic residues" evidence="1">
    <location>
        <begin position="118"/>
        <end position="146"/>
    </location>
</feature>
<dbReference type="InterPro" id="IPR027417">
    <property type="entry name" value="P-loop_NTPase"/>
</dbReference>
<dbReference type="PANTHER" id="PTHR43718">
    <property type="entry name" value="LON PROTEASE"/>
    <property type="match status" value="1"/>
</dbReference>
<evidence type="ECO:0000256" key="1">
    <source>
        <dbReference type="SAM" id="MobiDB-lite"/>
    </source>
</evidence>
<feature type="compositionally biased region" description="Basic and acidic residues" evidence="1">
    <location>
        <begin position="210"/>
        <end position="222"/>
    </location>
</feature>
<dbReference type="Gene3D" id="1.10.8.60">
    <property type="match status" value="1"/>
</dbReference>
<dbReference type="SUPFAM" id="SSF52540">
    <property type="entry name" value="P-loop containing nucleoside triphosphate hydrolases"/>
    <property type="match status" value="1"/>
</dbReference>
<evidence type="ECO:0000259" key="3">
    <source>
        <dbReference type="Pfam" id="PF22667"/>
    </source>
</evidence>
<organism evidence="4">
    <name type="scientific">viral metagenome</name>
    <dbReference type="NCBI Taxonomy" id="1070528"/>
    <lineage>
        <taxon>unclassified sequences</taxon>
        <taxon>metagenomes</taxon>
        <taxon>organismal metagenomes</taxon>
    </lineage>
</organism>
<dbReference type="GO" id="GO:0016887">
    <property type="term" value="F:ATP hydrolysis activity"/>
    <property type="evidence" value="ECO:0007669"/>
    <property type="project" value="InterPro"/>
</dbReference>
<feature type="compositionally biased region" description="Acidic residues" evidence="1">
    <location>
        <begin position="164"/>
        <end position="203"/>
    </location>
</feature>
<dbReference type="EMBL" id="MN739503">
    <property type="protein sequence ID" value="QHT08920.1"/>
    <property type="molecule type" value="Genomic_DNA"/>
</dbReference>
<dbReference type="GO" id="GO:0004252">
    <property type="term" value="F:serine-type endopeptidase activity"/>
    <property type="evidence" value="ECO:0007669"/>
    <property type="project" value="InterPro"/>
</dbReference>
<dbReference type="GO" id="GO:0005524">
    <property type="term" value="F:ATP binding"/>
    <property type="evidence" value="ECO:0007669"/>
    <property type="project" value="InterPro"/>
</dbReference>